<proteinExistence type="predicted"/>
<dbReference type="EMBL" id="JAUMVS010000039">
    <property type="protein sequence ID" value="MDO4841695.1"/>
    <property type="molecule type" value="Genomic_DNA"/>
</dbReference>
<name>A0AA43U8Z3_9ACTN</name>
<organism evidence="1 2">
    <name type="scientific">Phoenicibacter congonensis</name>
    <dbReference type="NCBI Taxonomy" id="1944646"/>
    <lineage>
        <taxon>Bacteria</taxon>
        <taxon>Bacillati</taxon>
        <taxon>Actinomycetota</taxon>
        <taxon>Coriobacteriia</taxon>
        <taxon>Eggerthellales</taxon>
        <taxon>Eggerthellaceae</taxon>
        <taxon>Phoenicibacter</taxon>
    </lineage>
</organism>
<protein>
    <submittedName>
        <fullName evidence="1">AbiH family protein</fullName>
    </submittedName>
</protein>
<keyword evidence="2" id="KW-1185">Reference proteome</keyword>
<dbReference type="InterPro" id="IPR025935">
    <property type="entry name" value="AbiH"/>
</dbReference>
<gene>
    <name evidence="1" type="ORF">Q3982_03345</name>
</gene>
<evidence type="ECO:0000313" key="1">
    <source>
        <dbReference type="EMBL" id="MDO4841695.1"/>
    </source>
</evidence>
<sequence length="420" mass="47744">MSNAIPNLSTSVQNALKGINSDSFLGNFKPVLPDYEPIKYELPTFRPGWHQLVVIGNGFDLECGLASGFSSFFKARAAAFEKPVNGQDPDNLVFTETIWDKVLSSMKDSNWCDIEGAIADWIAPKNREGKRPKSKFEKTLHKLTNPTGTYDTDKAEDSVALFLEMRYQHHEPWNSENLLQITREDLAKLESDFDRYLSDEVETSKGYKEKAGELMSEIILDQRPSNDKYDVEESILSFNYTRAINQFRSDEHDTEYVNIHGRLGGEIVFGIDGTDRMDNPMALPFTKTYRLMALDLPDVGKLVHVPTSGVPMAGGTKMIKFYGHSLGEADYSYFQAIFDSVKLYEGDTRLVFYFRPHKLSSGCMQDENCARKEMMEKVIRLLTAYGLTLDNKDHGKNLIHKLLIEGRLSVSLLENNVRRR</sequence>
<dbReference type="Pfam" id="PF14253">
    <property type="entry name" value="AbiH"/>
    <property type="match status" value="1"/>
</dbReference>
<accession>A0AA43U8Z3</accession>
<reference evidence="1" key="1">
    <citation type="submission" date="2023-07" db="EMBL/GenBank/DDBJ databases">
        <title>Between Cages and Wild: Unraveling the Impact of Captivity on Animal Microbiomes and Antimicrobial Resistance.</title>
        <authorList>
            <person name="Schmartz G.P."/>
            <person name="Rehner J."/>
            <person name="Schuff M.J."/>
            <person name="Becker S.L."/>
            <person name="Kravczyk M."/>
            <person name="Gurevich A."/>
            <person name="Francke R."/>
            <person name="Mueller R."/>
            <person name="Keller V."/>
            <person name="Keller A."/>
        </authorList>
    </citation>
    <scope>NUCLEOTIDE SEQUENCE</scope>
    <source>
        <strain evidence="1">S12M_St_49</strain>
    </source>
</reference>
<comment type="caution">
    <text evidence="1">The sequence shown here is derived from an EMBL/GenBank/DDBJ whole genome shotgun (WGS) entry which is preliminary data.</text>
</comment>
<dbReference type="Proteomes" id="UP001168575">
    <property type="component" value="Unassembled WGS sequence"/>
</dbReference>
<dbReference type="AlphaFoldDB" id="A0AA43U8Z3"/>
<evidence type="ECO:0000313" key="2">
    <source>
        <dbReference type="Proteomes" id="UP001168575"/>
    </source>
</evidence>